<name>A0A4S2H530_9PROT</name>
<dbReference type="InterPro" id="IPR029063">
    <property type="entry name" value="SAM-dependent_MTases_sf"/>
</dbReference>
<sequence length="203" mass="21009">MTGARLSSPSAARNSQAIAQALAGLLPQGARVLEIASGTGEHALACVAARPDLTWTPSDPDAASRASADDWAREADGRIAPALAIDVTSPGWERGLDAPDAVFCANMIHIAPWQAAEGLFDGASQLLGPGGAVHLYGPFREGEATAPSNLDFDASLKARDPRWGVRERTEVEALAARCGFAPAGRIAMPANNLLLSFAREAGA</sequence>
<keyword evidence="2" id="KW-1185">Reference proteome</keyword>
<dbReference type="PANTHER" id="PTHR20974">
    <property type="entry name" value="UPF0585 PROTEIN CG18661"/>
    <property type="match status" value="1"/>
</dbReference>
<dbReference type="Proteomes" id="UP000308054">
    <property type="component" value="Unassembled WGS sequence"/>
</dbReference>
<proteinExistence type="predicted"/>
<dbReference type="Pfam" id="PF06080">
    <property type="entry name" value="DUF938"/>
    <property type="match status" value="1"/>
</dbReference>
<evidence type="ECO:0000313" key="2">
    <source>
        <dbReference type="Proteomes" id="UP000308054"/>
    </source>
</evidence>
<dbReference type="PANTHER" id="PTHR20974:SF0">
    <property type="entry name" value="UPF0585 PROTEIN CG18661"/>
    <property type="match status" value="1"/>
</dbReference>
<accession>A0A4S2H530</accession>
<gene>
    <name evidence="1" type="ORF">E5163_02235</name>
</gene>
<dbReference type="SUPFAM" id="SSF53335">
    <property type="entry name" value="S-adenosyl-L-methionine-dependent methyltransferases"/>
    <property type="match status" value="1"/>
</dbReference>
<dbReference type="InterPro" id="IPR010342">
    <property type="entry name" value="DUF938"/>
</dbReference>
<reference evidence="1 2" key="1">
    <citation type="journal article" date="2017" name="Int. J. Syst. Evol. Microbiol.">
        <title>Marinicauda algicola sp. nov., isolated from a marine red alga Rhodosorus marinus.</title>
        <authorList>
            <person name="Jeong S.E."/>
            <person name="Jeon S.H."/>
            <person name="Chun B.H."/>
            <person name="Kim D.W."/>
            <person name="Jeon C.O."/>
        </authorList>
    </citation>
    <scope>NUCLEOTIDE SEQUENCE [LARGE SCALE GENOMIC DNA]</scope>
    <source>
        <strain evidence="1 2">JCM 31718</strain>
    </source>
</reference>
<dbReference type="OrthoDB" id="5525831at2"/>
<dbReference type="Gene3D" id="3.40.50.150">
    <property type="entry name" value="Vaccinia Virus protein VP39"/>
    <property type="match status" value="1"/>
</dbReference>
<dbReference type="AlphaFoldDB" id="A0A4S2H530"/>
<organism evidence="1 2">
    <name type="scientific">Marinicauda algicola</name>
    <dbReference type="NCBI Taxonomy" id="2029849"/>
    <lineage>
        <taxon>Bacteria</taxon>
        <taxon>Pseudomonadati</taxon>
        <taxon>Pseudomonadota</taxon>
        <taxon>Alphaproteobacteria</taxon>
        <taxon>Maricaulales</taxon>
        <taxon>Maricaulaceae</taxon>
        <taxon>Marinicauda</taxon>
    </lineage>
</organism>
<comment type="caution">
    <text evidence="1">The sequence shown here is derived from an EMBL/GenBank/DDBJ whole genome shotgun (WGS) entry which is preliminary data.</text>
</comment>
<protein>
    <submittedName>
        <fullName evidence="1">DUF938 domain-containing protein</fullName>
    </submittedName>
</protein>
<evidence type="ECO:0000313" key="1">
    <source>
        <dbReference type="EMBL" id="TGY90746.1"/>
    </source>
</evidence>
<dbReference type="EMBL" id="SRXW01000001">
    <property type="protein sequence ID" value="TGY90746.1"/>
    <property type="molecule type" value="Genomic_DNA"/>
</dbReference>